<dbReference type="InterPro" id="IPR033690">
    <property type="entry name" value="Adenylat_kinase_CS"/>
</dbReference>
<evidence type="ECO:0000256" key="5">
    <source>
        <dbReference type="HAMAP-Rule" id="MF_00235"/>
    </source>
</evidence>
<evidence type="ECO:0000256" key="6">
    <source>
        <dbReference type="RuleBase" id="RU003330"/>
    </source>
</evidence>
<dbReference type="GO" id="GO:0005737">
    <property type="term" value="C:cytoplasm"/>
    <property type="evidence" value="ECO:0007669"/>
    <property type="project" value="UniProtKB-SubCell"/>
</dbReference>
<sequence length="194" mass="21045">MNLLIMGPPGAGKGTQAGGIAEHYKVPAISTGQLFRDNIALGTALGRTIEGLIAAGNLVPDEVTNAMVFDRLAKPDVRKHRGFLLDGYPRTLEQAAALDAELQRLRMRLDGVIALTADPASLVSRMLKRAEIEGRADDNEETIRTRIEVYGAETAPLLTLYGERGLLIDVDADGTVDEVAQRIRSALSERLDRR</sequence>
<dbReference type="GO" id="GO:0044209">
    <property type="term" value="P:AMP salvage"/>
    <property type="evidence" value="ECO:0007669"/>
    <property type="project" value="UniProtKB-UniRule"/>
</dbReference>
<organism evidence="8 9">
    <name type="scientific">Propioniciclava flava</name>
    <dbReference type="NCBI Taxonomy" id="2072026"/>
    <lineage>
        <taxon>Bacteria</taxon>
        <taxon>Bacillati</taxon>
        <taxon>Actinomycetota</taxon>
        <taxon>Actinomycetes</taxon>
        <taxon>Propionibacteriales</taxon>
        <taxon>Propionibacteriaceae</taxon>
        <taxon>Propioniciclava</taxon>
    </lineage>
</organism>
<feature type="binding site" evidence="5">
    <location>
        <begin position="57"/>
        <end position="59"/>
    </location>
    <ligand>
        <name>AMP</name>
        <dbReference type="ChEBI" id="CHEBI:456215"/>
    </ligand>
</feature>
<comment type="function">
    <text evidence="5">Catalyzes the reversible transfer of the terminal phosphate group between ATP and AMP. Plays an important role in cellular energy homeostasis and in adenine nucleotide metabolism.</text>
</comment>
<evidence type="ECO:0000313" key="9">
    <source>
        <dbReference type="Proteomes" id="UP000290624"/>
    </source>
</evidence>
<dbReference type="InterPro" id="IPR027417">
    <property type="entry name" value="P-loop_NTPase"/>
</dbReference>
<evidence type="ECO:0000313" key="8">
    <source>
        <dbReference type="EMBL" id="RXW31904.1"/>
    </source>
</evidence>
<comment type="caution">
    <text evidence="8">The sequence shown here is derived from an EMBL/GenBank/DDBJ whole genome shotgun (WGS) entry which is preliminary data.</text>
</comment>
<feature type="binding site" evidence="5">
    <location>
        <begin position="10"/>
        <end position="15"/>
    </location>
    <ligand>
        <name>ATP</name>
        <dbReference type="ChEBI" id="CHEBI:30616"/>
    </ligand>
</feature>
<proteinExistence type="inferred from homology"/>
<protein>
    <recommendedName>
        <fullName evidence="5 7">Adenylate kinase</fullName>
        <shortName evidence="5">AK</shortName>
        <ecNumber evidence="5 7">2.7.4.3</ecNumber>
    </recommendedName>
    <alternativeName>
        <fullName evidence="5">ATP-AMP transphosphorylase</fullName>
    </alternativeName>
    <alternativeName>
        <fullName evidence="5">ATP:AMP phosphotransferase</fullName>
    </alternativeName>
    <alternativeName>
        <fullName evidence="5">Adenylate monophosphate kinase</fullName>
    </alternativeName>
</protein>
<dbReference type="PANTHER" id="PTHR23359">
    <property type="entry name" value="NUCLEOTIDE KINASE"/>
    <property type="match status" value="1"/>
</dbReference>
<dbReference type="InterPro" id="IPR000850">
    <property type="entry name" value="Adenylat/UMP-CMP_kin"/>
</dbReference>
<feature type="binding site" evidence="5">
    <location>
        <position position="135"/>
    </location>
    <ligand>
        <name>AMP</name>
        <dbReference type="ChEBI" id="CHEBI:456215"/>
    </ligand>
</feature>
<accession>A0A4Q2EHQ3</accession>
<dbReference type="Pfam" id="PF00406">
    <property type="entry name" value="ADK"/>
    <property type="match status" value="1"/>
</dbReference>
<comment type="subunit">
    <text evidence="5 7">Monomer.</text>
</comment>
<dbReference type="NCBIfam" id="NF001381">
    <property type="entry name" value="PRK00279.1-3"/>
    <property type="match status" value="1"/>
</dbReference>
<feature type="binding site" evidence="5">
    <location>
        <position position="174"/>
    </location>
    <ligand>
        <name>ATP</name>
        <dbReference type="ChEBI" id="CHEBI:30616"/>
    </ligand>
</feature>
<reference evidence="8 9" key="1">
    <citation type="submission" date="2018-01" db="EMBL/GenBank/DDBJ databases">
        <title>Lactibacter flavus gen. nov., sp. nov., a novel bacterium of the family Propionibacteriaceae isolated from raw milk and dairy products.</title>
        <authorList>
            <person name="Wenning M."/>
            <person name="Breitenwieser F."/>
            <person name="Huptas C."/>
            <person name="von Neubeck M."/>
            <person name="Busse H.-J."/>
            <person name="Scherer S."/>
        </authorList>
    </citation>
    <scope>NUCLEOTIDE SEQUENCE [LARGE SCALE GENOMIC DNA]</scope>
    <source>
        <strain evidence="8 9">VG341</strain>
    </source>
</reference>
<comment type="subcellular location">
    <subcellularLocation>
        <location evidence="5 7">Cytoplasm</location>
    </subcellularLocation>
</comment>
<feature type="binding site" evidence="5">
    <location>
        <position position="146"/>
    </location>
    <ligand>
        <name>AMP</name>
        <dbReference type="ChEBI" id="CHEBI:456215"/>
    </ligand>
</feature>
<dbReference type="EC" id="2.7.4.3" evidence="5 7"/>
<evidence type="ECO:0000256" key="3">
    <source>
        <dbReference type="ARBA" id="ARBA00022741"/>
    </source>
</evidence>
<dbReference type="Proteomes" id="UP000290624">
    <property type="component" value="Unassembled WGS sequence"/>
</dbReference>
<dbReference type="NCBIfam" id="NF011104">
    <property type="entry name" value="PRK14531.1"/>
    <property type="match status" value="1"/>
</dbReference>
<evidence type="ECO:0000256" key="2">
    <source>
        <dbReference type="ARBA" id="ARBA00022727"/>
    </source>
</evidence>
<dbReference type="AlphaFoldDB" id="A0A4Q2EHQ3"/>
<dbReference type="PROSITE" id="PS00113">
    <property type="entry name" value="ADENYLATE_KINASE"/>
    <property type="match status" value="1"/>
</dbReference>
<feature type="binding site" evidence="5">
    <location>
        <position position="31"/>
    </location>
    <ligand>
        <name>AMP</name>
        <dbReference type="ChEBI" id="CHEBI:456215"/>
    </ligand>
</feature>
<dbReference type="HAMAP" id="MF_00235">
    <property type="entry name" value="Adenylate_kinase_Adk"/>
    <property type="match status" value="1"/>
</dbReference>
<comment type="domain">
    <text evidence="5">Consists of three domains, a large central CORE domain and two small peripheral domains, NMPbind and LID, which undergo movements during catalysis. The LID domain closes over the site of phosphoryl transfer upon ATP binding. Assembling and dissambling the active center during each catalytic cycle provides an effective means to prevent ATP hydrolysis.</text>
</comment>
<keyword evidence="2 5" id="KW-0545">Nucleotide biosynthesis</keyword>
<dbReference type="NCBIfam" id="NF011100">
    <property type="entry name" value="PRK14527.1"/>
    <property type="match status" value="1"/>
</dbReference>
<keyword evidence="3 5" id="KW-0547">Nucleotide-binding</keyword>
<dbReference type="UniPathway" id="UPA00588">
    <property type="reaction ID" value="UER00649"/>
</dbReference>
<feature type="region of interest" description="NMP" evidence="5">
    <location>
        <begin position="30"/>
        <end position="59"/>
    </location>
</feature>
<keyword evidence="4 5" id="KW-0418">Kinase</keyword>
<keyword evidence="5" id="KW-0963">Cytoplasm</keyword>
<name>A0A4Q2EHQ3_9ACTN</name>
<keyword evidence="9" id="KW-1185">Reference proteome</keyword>
<dbReference type="RefSeq" id="WP_129459123.1">
    <property type="nucleotide sequence ID" value="NZ_PPCV01000006.1"/>
</dbReference>
<keyword evidence="5 7" id="KW-0067">ATP-binding</keyword>
<evidence type="ECO:0000256" key="4">
    <source>
        <dbReference type="ARBA" id="ARBA00022777"/>
    </source>
</evidence>
<dbReference type="PRINTS" id="PR00094">
    <property type="entry name" value="ADENYLTKNASE"/>
</dbReference>
<evidence type="ECO:0000256" key="1">
    <source>
        <dbReference type="ARBA" id="ARBA00022679"/>
    </source>
</evidence>
<comment type="pathway">
    <text evidence="5">Purine metabolism; AMP biosynthesis via salvage pathway; AMP from ADP: step 1/1.</text>
</comment>
<feature type="binding site" evidence="5">
    <location>
        <position position="94"/>
    </location>
    <ligand>
        <name>AMP</name>
        <dbReference type="ChEBI" id="CHEBI:456215"/>
    </ligand>
</feature>
<feature type="binding site" evidence="5">
    <location>
        <position position="129"/>
    </location>
    <ligand>
        <name>ATP</name>
        <dbReference type="ChEBI" id="CHEBI:30616"/>
    </ligand>
</feature>
<dbReference type="SUPFAM" id="SSF52540">
    <property type="entry name" value="P-loop containing nucleoside triphosphate hydrolases"/>
    <property type="match status" value="1"/>
</dbReference>
<dbReference type="NCBIfam" id="NF011105">
    <property type="entry name" value="PRK14532.1"/>
    <property type="match status" value="1"/>
</dbReference>
<dbReference type="GO" id="GO:0005524">
    <property type="term" value="F:ATP binding"/>
    <property type="evidence" value="ECO:0007669"/>
    <property type="project" value="UniProtKB-UniRule"/>
</dbReference>
<comment type="similarity">
    <text evidence="5 6">Belongs to the adenylate kinase family.</text>
</comment>
<feature type="binding site" evidence="5">
    <location>
        <position position="36"/>
    </location>
    <ligand>
        <name>AMP</name>
        <dbReference type="ChEBI" id="CHEBI:456215"/>
    </ligand>
</feature>
<dbReference type="CDD" id="cd01428">
    <property type="entry name" value="ADK"/>
    <property type="match status" value="1"/>
</dbReference>
<dbReference type="GO" id="GO:0004017">
    <property type="term" value="F:AMP kinase activity"/>
    <property type="evidence" value="ECO:0007669"/>
    <property type="project" value="UniProtKB-UniRule"/>
</dbReference>
<feature type="binding site" evidence="5">
    <location>
        <begin position="87"/>
        <end position="90"/>
    </location>
    <ligand>
        <name>AMP</name>
        <dbReference type="ChEBI" id="CHEBI:456215"/>
    </ligand>
</feature>
<comment type="catalytic activity">
    <reaction evidence="5 7">
        <text>AMP + ATP = 2 ADP</text>
        <dbReference type="Rhea" id="RHEA:12973"/>
        <dbReference type="ChEBI" id="CHEBI:30616"/>
        <dbReference type="ChEBI" id="CHEBI:456215"/>
        <dbReference type="ChEBI" id="CHEBI:456216"/>
        <dbReference type="EC" id="2.7.4.3"/>
    </reaction>
</comment>
<dbReference type="OrthoDB" id="9805030at2"/>
<keyword evidence="1 5" id="KW-0808">Transferase</keyword>
<dbReference type="EMBL" id="PPCV01000006">
    <property type="protein sequence ID" value="RXW31904.1"/>
    <property type="molecule type" value="Genomic_DNA"/>
</dbReference>
<evidence type="ECO:0000256" key="7">
    <source>
        <dbReference type="RuleBase" id="RU003331"/>
    </source>
</evidence>
<dbReference type="Gene3D" id="3.40.50.300">
    <property type="entry name" value="P-loop containing nucleotide triphosphate hydrolases"/>
    <property type="match status" value="1"/>
</dbReference>
<comment type="caution">
    <text evidence="5">Lacks conserved residue(s) required for the propagation of feature annotation.</text>
</comment>
<gene>
    <name evidence="5" type="primary">adk</name>
    <name evidence="8" type="ORF">C1706_10215</name>
</gene>